<evidence type="ECO:0000313" key="2">
    <source>
        <dbReference type="Proteomes" id="UP000224459"/>
    </source>
</evidence>
<protein>
    <submittedName>
        <fullName evidence="1">Uncharacterized protein</fullName>
    </submittedName>
</protein>
<proteinExistence type="predicted"/>
<reference evidence="2" key="1">
    <citation type="submission" date="2016-04" db="EMBL/GenBank/DDBJ databases">
        <authorList>
            <person name="Gasior T."/>
        </authorList>
    </citation>
    <scope>NUCLEOTIDE SEQUENCE [LARGE SCALE GENOMIC DNA]</scope>
</reference>
<dbReference type="EMBL" id="KX171212">
    <property type="protein sequence ID" value="ANT44730.1"/>
    <property type="molecule type" value="Genomic_DNA"/>
</dbReference>
<keyword evidence="2" id="KW-1185">Reference proteome</keyword>
<organism evidence="1 2">
    <name type="scientific">Staphylococcus phage vB_SscM-1</name>
    <dbReference type="NCBI Taxonomy" id="1868844"/>
    <lineage>
        <taxon>Viruses</taxon>
        <taxon>Duplodnaviria</taxon>
        <taxon>Heunggongvirae</taxon>
        <taxon>Uroviricota</taxon>
        <taxon>Caudoviricetes</taxon>
        <taxon>Herelleviridae</taxon>
        <taxon>Twortvirinae</taxon>
        <taxon>Sciuriunavirus</taxon>
        <taxon>Sciuriunavirus SscM1</taxon>
    </lineage>
</organism>
<dbReference type="Proteomes" id="UP000224459">
    <property type="component" value="Segment"/>
</dbReference>
<evidence type="ECO:0000313" key="1">
    <source>
        <dbReference type="EMBL" id="ANT44730.1"/>
    </source>
</evidence>
<sequence>MEFKSLFKVTLDDFEIFIVAKDEKEVKSLCFSCFDYESIHVKYIYNLTSDSYHPYFLSRGEVPIG</sequence>
<accession>A0A1X9I9F7</accession>
<gene>
    <name evidence="1" type="ORF">vB_SscM-1_067</name>
</gene>
<name>A0A1X9I9F7_9CAUD</name>